<sequence length="359" mass="39830">MSSVRPATTPNGAQVVQGQRWRRVEVVLGFSYLYASVASGLWYLSLLAPSLENDLWWPGYNLSGTQSFLIDIINTALMTATTGAVDIFEAQIAKSYDAPVAYTSVYETYALRAILNDCVSVPYAVSNLRTLSASWSTRMMTQYCWVDYGRRWELAHTVARAKRCTTRYGENGAVFLEAVLRNVDWEAFIAIWGGPGNKFTIAIQSGLEETAAGKEWLATTSTAKLTTSTIQEVAYWALFNVTYFQLQWSNKRGPGIGESMILRNALGLEQVVVLKQTPVTTGPWTSMSMYWRFLNDIYMMQTFNRSLIRQASNFFGHNVSIAVPVVNLEAAQGLCSATGNCSGQINLFHDSVGHFSASI</sequence>
<keyword evidence="1" id="KW-0812">Transmembrane</keyword>
<keyword evidence="1" id="KW-0472">Membrane</keyword>
<accession>A0A1V9YDY7</accession>
<dbReference type="AlphaFoldDB" id="A0A1V9YDY7"/>
<feature type="transmembrane region" description="Helical" evidence="1">
    <location>
        <begin position="26"/>
        <end position="48"/>
    </location>
</feature>
<dbReference type="EMBL" id="JNBR01002025">
    <property type="protein sequence ID" value="OQR83963.1"/>
    <property type="molecule type" value="Genomic_DNA"/>
</dbReference>
<name>A0A1V9YDY7_ACHHY</name>
<evidence type="ECO:0000313" key="3">
    <source>
        <dbReference type="Proteomes" id="UP000243579"/>
    </source>
</evidence>
<gene>
    <name evidence="2" type="ORF">ACHHYP_20713</name>
</gene>
<comment type="caution">
    <text evidence="2">The sequence shown here is derived from an EMBL/GenBank/DDBJ whole genome shotgun (WGS) entry which is preliminary data.</text>
</comment>
<dbReference type="Proteomes" id="UP000243579">
    <property type="component" value="Unassembled WGS sequence"/>
</dbReference>
<keyword evidence="3" id="KW-1185">Reference proteome</keyword>
<protein>
    <submittedName>
        <fullName evidence="2">Uncharacterized protein</fullName>
    </submittedName>
</protein>
<proteinExistence type="predicted"/>
<organism evidence="2 3">
    <name type="scientific">Achlya hypogyna</name>
    <name type="common">Oomycete</name>
    <name type="synonym">Protoachlya hypogyna</name>
    <dbReference type="NCBI Taxonomy" id="1202772"/>
    <lineage>
        <taxon>Eukaryota</taxon>
        <taxon>Sar</taxon>
        <taxon>Stramenopiles</taxon>
        <taxon>Oomycota</taxon>
        <taxon>Saprolegniomycetes</taxon>
        <taxon>Saprolegniales</taxon>
        <taxon>Achlyaceae</taxon>
        <taxon>Achlya</taxon>
    </lineage>
</organism>
<keyword evidence="1" id="KW-1133">Transmembrane helix</keyword>
<evidence type="ECO:0000256" key="1">
    <source>
        <dbReference type="SAM" id="Phobius"/>
    </source>
</evidence>
<evidence type="ECO:0000313" key="2">
    <source>
        <dbReference type="EMBL" id="OQR83963.1"/>
    </source>
</evidence>
<dbReference type="OrthoDB" id="78003at2759"/>
<reference evidence="2 3" key="1">
    <citation type="journal article" date="2014" name="Genome Biol. Evol.">
        <title>The secreted proteins of Achlya hypogyna and Thraustotheca clavata identify the ancestral oomycete secretome and reveal gene acquisitions by horizontal gene transfer.</title>
        <authorList>
            <person name="Misner I."/>
            <person name="Blouin N."/>
            <person name="Leonard G."/>
            <person name="Richards T.A."/>
            <person name="Lane C.E."/>
        </authorList>
    </citation>
    <scope>NUCLEOTIDE SEQUENCE [LARGE SCALE GENOMIC DNA]</scope>
    <source>
        <strain evidence="2 3">ATCC 48635</strain>
    </source>
</reference>